<reference evidence="1" key="1">
    <citation type="submission" date="2020-02" db="EMBL/GenBank/DDBJ databases">
        <authorList>
            <person name="Meier V. D."/>
        </authorList>
    </citation>
    <scope>NUCLEOTIDE SEQUENCE</scope>
    <source>
        <strain evidence="1">AVDCRST_MAG81</strain>
    </source>
</reference>
<sequence length="36" mass="4192">MIQQAQNGVSIIPVLMTQLRRLHREDEVILCKQCQV</sequence>
<dbReference type="EMBL" id="CADCWO010000186">
    <property type="protein sequence ID" value="CAA9583808.1"/>
    <property type="molecule type" value="Genomic_DNA"/>
</dbReference>
<organism evidence="1">
    <name type="scientific">uncultured Synechococcales cyanobacterium</name>
    <dbReference type="NCBI Taxonomy" id="1936017"/>
    <lineage>
        <taxon>Bacteria</taxon>
        <taxon>Bacillati</taxon>
        <taxon>Cyanobacteriota</taxon>
        <taxon>Cyanophyceae</taxon>
        <taxon>Synechococcales</taxon>
        <taxon>environmental samples</taxon>
    </lineage>
</organism>
<dbReference type="AlphaFoldDB" id="A0A6J4VSM2"/>
<protein>
    <submittedName>
        <fullName evidence="1">Uncharacterized protein</fullName>
    </submittedName>
</protein>
<proteinExistence type="predicted"/>
<gene>
    <name evidence="1" type="ORF">AVDCRST_MAG81-3437</name>
</gene>
<accession>A0A6J4VSM2</accession>
<evidence type="ECO:0000313" key="1">
    <source>
        <dbReference type="EMBL" id="CAA9583808.1"/>
    </source>
</evidence>
<name>A0A6J4VSM2_9CYAN</name>